<dbReference type="InterPro" id="IPR002121">
    <property type="entry name" value="HRDC_dom"/>
</dbReference>
<dbReference type="Gene3D" id="3.40.50.300">
    <property type="entry name" value="P-loop containing nucleotide triphosphate hydrolases"/>
    <property type="match status" value="2"/>
</dbReference>
<accession>A0A1W0ABS8</accession>
<keyword evidence="7" id="KW-0067">ATP-binding</keyword>
<dbReference type="SUPFAM" id="SSF47819">
    <property type="entry name" value="HRDC-like"/>
    <property type="match status" value="1"/>
</dbReference>
<keyword evidence="8" id="KW-0238">DNA-binding</keyword>
<dbReference type="Pfam" id="PF16124">
    <property type="entry name" value="RecQ_Zn_bind"/>
    <property type="match status" value="1"/>
</dbReference>
<dbReference type="Pfam" id="PF00270">
    <property type="entry name" value="DEAD"/>
    <property type="match status" value="1"/>
</dbReference>
<feature type="compositionally biased region" description="Basic residues" evidence="13">
    <location>
        <begin position="1032"/>
        <end position="1041"/>
    </location>
</feature>
<dbReference type="InterPro" id="IPR004589">
    <property type="entry name" value="DNA_helicase_ATP-dep_RecQ"/>
</dbReference>
<protein>
    <recommendedName>
        <fullName evidence="12">DNA 3'-5' helicase</fullName>
        <ecNumber evidence="12">5.6.2.4</ecNumber>
    </recommendedName>
</protein>
<dbReference type="PANTHER" id="PTHR13710">
    <property type="entry name" value="DNA HELICASE RECQ FAMILY MEMBER"/>
    <property type="match status" value="1"/>
</dbReference>
<proteinExistence type="inferred from homology"/>
<dbReference type="GO" id="GO:0009378">
    <property type="term" value="F:four-way junction helicase activity"/>
    <property type="evidence" value="ECO:0007669"/>
    <property type="project" value="TreeGrafter"/>
</dbReference>
<dbReference type="InterPro" id="IPR027417">
    <property type="entry name" value="P-loop_NTPase"/>
</dbReference>
<dbReference type="GO" id="GO:0005737">
    <property type="term" value="C:cytoplasm"/>
    <property type="evidence" value="ECO:0007669"/>
    <property type="project" value="TreeGrafter"/>
</dbReference>
<evidence type="ECO:0000256" key="8">
    <source>
        <dbReference type="ARBA" id="ARBA00023125"/>
    </source>
</evidence>
<dbReference type="InterPro" id="IPR044876">
    <property type="entry name" value="HRDC_dom_sf"/>
</dbReference>
<feature type="compositionally biased region" description="Polar residues" evidence="13">
    <location>
        <begin position="225"/>
        <end position="235"/>
    </location>
</feature>
<dbReference type="EC" id="5.6.2.4" evidence="12"/>
<feature type="region of interest" description="Disordered" evidence="13">
    <location>
        <begin position="1169"/>
        <end position="1197"/>
    </location>
</feature>
<dbReference type="SMART" id="SM00487">
    <property type="entry name" value="DEXDc"/>
    <property type="match status" value="1"/>
</dbReference>
<keyword evidence="18" id="KW-1185">Reference proteome</keyword>
<evidence type="ECO:0000256" key="12">
    <source>
        <dbReference type="ARBA" id="ARBA00034808"/>
    </source>
</evidence>
<dbReference type="SUPFAM" id="SSF52540">
    <property type="entry name" value="P-loop containing nucleoside triphosphate hydrolases"/>
    <property type="match status" value="1"/>
</dbReference>
<dbReference type="PROSITE" id="PS51194">
    <property type="entry name" value="HELICASE_CTER"/>
    <property type="match status" value="1"/>
</dbReference>
<dbReference type="InterPro" id="IPR001650">
    <property type="entry name" value="Helicase_C-like"/>
</dbReference>
<dbReference type="InterPro" id="IPR014001">
    <property type="entry name" value="Helicase_ATP-bd"/>
</dbReference>
<dbReference type="GO" id="GO:0006260">
    <property type="term" value="P:DNA replication"/>
    <property type="evidence" value="ECO:0007669"/>
    <property type="project" value="InterPro"/>
</dbReference>
<dbReference type="GO" id="GO:0005634">
    <property type="term" value="C:nucleus"/>
    <property type="evidence" value="ECO:0007669"/>
    <property type="project" value="UniProtKB-SubCell"/>
</dbReference>
<dbReference type="InterPro" id="IPR010997">
    <property type="entry name" value="HRDC-like_sf"/>
</dbReference>
<dbReference type="InterPro" id="IPR002464">
    <property type="entry name" value="DNA/RNA_helicase_DEAH_CS"/>
</dbReference>
<dbReference type="SMART" id="SM00490">
    <property type="entry name" value="HELICc"/>
    <property type="match status" value="1"/>
</dbReference>
<dbReference type="EMBL" id="JNBS01000223">
    <property type="protein sequence ID" value="OQS07629.1"/>
    <property type="molecule type" value="Genomic_DNA"/>
</dbReference>
<dbReference type="PROSITE" id="PS51192">
    <property type="entry name" value="HELICASE_ATP_BIND_1"/>
    <property type="match status" value="1"/>
</dbReference>
<dbReference type="Gene3D" id="1.10.150.80">
    <property type="entry name" value="HRDC domain"/>
    <property type="match status" value="1"/>
</dbReference>
<gene>
    <name evidence="17" type="ORF">THRCLA_00370</name>
</gene>
<keyword evidence="4" id="KW-0547">Nucleotide-binding</keyword>
<comment type="catalytic activity">
    <reaction evidence="11">
        <text>Couples ATP hydrolysis with the unwinding of duplex DNA by translocating in the 3'-5' direction.</text>
        <dbReference type="EC" id="5.6.2.4"/>
    </reaction>
</comment>
<evidence type="ECO:0000256" key="11">
    <source>
        <dbReference type="ARBA" id="ARBA00034617"/>
    </source>
</evidence>
<dbReference type="InterPro" id="IPR036390">
    <property type="entry name" value="WH_DNA-bd_sf"/>
</dbReference>
<sequence>MANNLDEQLSLLRVHDRAQILEKTMDKAKIDAYHMSRGRTLGFKPIDEYTRNPGVNQALLRIRGFRGPLTAPVIVPIDQQTLTIDLTNVGNEIAERNAKRTFDTILSNTNNGQQKACISTSTKELRSDKNKVDENMTEDFDEILGAVDIDEMVATVKQSNPITPKPRTTAFTDRVAPSISSSSAQYQPSFTSTVEFQPKSLSAVSFQQSFSTPAASPLPSMDPRPSTSSTSTLETNIQNIRRQLRHVREACDDASLDGEVPFELEQKRDALEAELSAKIATLHARKTSVASQGPSLEQLQNSIKEVRKKLRHVREDCDDASLMGDVPQELQDQRIKLEKSLAHLSKLYRDTKAGTGSSFSSPMPQAVSQDYSSPQVIEKPKPIQPPALTNYTVDLSTSSSPDQIMCSCGQMTTTRSVIHGKNAGRLMNLCRDCGFHSWADGDVSTTSSSTLRHNFNATQAVLPMQPELSDKMKRAKHILRDVFGHSAFRPGQERVVQEALLGHDVFVLMPTGGGKSLCYQLPACVDAGVSIIISPLVSLIQDQVQQLQALDIEVALLNGDQDYETVQRPIISQLFSNSNQIKMLYVTPEKIASSGQLGNIFESLVSRGQLARFVVDEAHCISQWGHDFRKDYMNLGMLRSKYPSVPIMALTATANTQTESDIVKNLRLSSPFTTRSSFNRPNLTYDVRRKTSKFMEEMCNFVRDHIDESGIIYCLSKKDCETTANKIIQSLGYEGTPLARKISFYHAGLEPEDRSTRHHEWSKGRIKCIVATVAFGMGINKPDVRYVIHHTIPQSVTHYYQESGRAGRDGEQSTCLLYYSFKDLSRRRHLITQDRENPHHRNVHFQHLRRMVEFCENQVECRRTSLLEYFGEHFSNTNCHETCDNCKARAKGVAFEKKNVTSVCRQILSIVQRCAAEGESITVVQASSVFMGSSSKDNQKRRAFYESLSEFGAGKGKFDRSEVERIIYNMILRQFIDEVEKKNMMGYSSNILVPGSNSRKLIQGEVVELVVKTKRQPRQLIVQDDQVPNKKDKQRKSKSKVSKASSTPIAVVPEDDDMEVVEMYPVMSRRTKIDPRISQQHIDALNQILLDWRASVCDNFELMPYHILPTAGIQSICELVPITNAELNAIEGVGRIRVKKWGESIINIIKTYINKHAIIPTPLPEGYLNSAADDTPPPSATAPTPMKPKSKSPYFQKPAVTTVDDEFGDMDWDAFNDTTDVEIVSVKRPSETIDLSDDFKRRRMH</sequence>
<dbReference type="CDD" id="cd18794">
    <property type="entry name" value="SF2_C_RecQ"/>
    <property type="match status" value="1"/>
</dbReference>
<dbReference type="Gene3D" id="1.10.10.10">
    <property type="entry name" value="Winged helix-like DNA-binding domain superfamily/Winged helix DNA-binding domain"/>
    <property type="match status" value="1"/>
</dbReference>
<evidence type="ECO:0000256" key="1">
    <source>
        <dbReference type="ARBA" id="ARBA00001947"/>
    </source>
</evidence>
<dbReference type="CDD" id="cd17920">
    <property type="entry name" value="DEXHc_RecQ"/>
    <property type="match status" value="1"/>
</dbReference>
<dbReference type="Pfam" id="PF00570">
    <property type="entry name" value="HRDC"/>
    <property type="match status" value="1"/>
</dbReference>
<dbReference type="GO" id="GO:0043138">
    <property type="term" value="F:3'-5' DNA helicase activity"/>
    <property type="evidence" value="ECO:0007669"/>
    <property type="project" value="UniProtKB-EC"/>
</dbReference>
<dbReference type="PROSITE" id="PS00690">
    <property type="entry name" value="DEAH_ATP_HELICASE"/>
    <property type="match status" value="1"/>
</dbReference>
<dbReference type="AlphaFoldDB" id="A0A1W0ABS8"/>
<dbReference type="NCBIfam" id="TIGR00614">
    <property type="entry name" value="recQ_fam"/>
    <property type="match status" value="1"/>
</dbReference>
<dbReference type="GO" id="GO:0003677">
    <property type="term" value="F:DNA binding"/>
    <property type="evidence" value="ECO:0007669"/>
    <property type="project" value="UniProtKB-KW"/>
</dbReference>
<evidence type="ECO:0000256" key="9">
    <source>
        <dbReference type="ARBA" id="ARBA00023235"/>
    </source>
</evidence>
<dbReference type="OrthoDB" id="10261556at2759"/>
<evidence type="ECO:0000256" key="6">
    <source>
        <dbReference type="ARBA" id="ARBA00022806"/>
    </source>
</evidence>
<dbReference type="STRING" id="74557.A0A1W0ABS8"/>
<evidence type="ECO:0000313" key="17">
    <source>
        <dbReference type="EMBL" id="OQS07629.1"/>
    </source>
</evidence>
<dbReference type="GO" id="GO:0000724">
    <property type="term" value="P:double-strand break repair via homologous recombination"/>
    <property type="evidence" value="ECO:0007669"/>
    <property type="project" value="TreeGrafter"/>
</dbReference>
<dbReference type="SMART" id="SM00341">
    <property type="entry name" value="HRDC"/>
    <property type="match status" value="1"/>
</dbReference>
<dbReference type="Proteomes" id="UP000243217">
    <property type="component" value="Unassembled WGS sequence"/>
</dbReference>
<evidence type="ECO:0000256" key="13">
    <source>
        <dbReference type="SAM" id="MobiDB-lite"/>
    </source>
</evidence>
<keyword evidence="6" id="KW-0347">Helicase</keyword>
<reference evidence="17 18" key="1">
    <citation type="journal article" date="2014" name="Genome Biol. Evol.">
        <title>The secreted proteins of Achlya hypogyna and Thraustotheca clavata identify the ancestral oomycete secretome and reveal gene acquisitions by horizontal gene transfer.</title>
        <authorList>
            <person name="Misner I."/>
            <person name="Blouin N."/>
            <person name="Leonard G."/>
            <person name="Richards T.A."/>
            <person name="Lane C.E."/>
        </authorList>
    </citation>
    <scope>NUCLEOTIDE SEQUENCE [LARGE SCALE GENOMIC DNA]</scope>
    <source>
        <strain evidence="17 18">ATCC 34112</strain>
    </source>
</reference>
<dbReference type="SUPFAM" id="SSF46785">
    <property type="entry name" value="Winged helix' DNA-binding domain"/>
    <property type="match status" value="1"/>
</dbReference>
<keyword evidence="9" id="KW-0413">Isomerase</keyword>
<dbReference type="PANTHER" id="PTHR13710:SF153">
    <property type="entry name" value="RECQ-LIKE DNA HELICASE BLM"/>
    <property type="match status" value="1"/>
</dbReference>
<evidence type="ECO:0000256" key="2">
    <source>
        <dbReference type="ARBA" id="ARBA00004123"/>
    </source>
</evidence>
<evidence type="ECO:0000313" key="18">
    <source>
        <dbReference type="Proteomes" id="UP000243217"/>
    </source>
</evidence>
<evidence type="ECO:0000259" key="16">
    <source>
        <dbReference type="PROSITE" id="PS51194"/>
    </source>
</evidence>
<dbReference type="SMART" id="SM00956">
    <property type="entry name" value="RQC"/>
    <property type="match status" value="1"/>
</dbReference>
<comment type="similarity">
    <text evidence="3">Belongs to the helicase family. RecQ subfamily.</text>
</comment>
<organism evidence="17 18">
    <name type="scientific">Thraustotheca clavata</name>
    <dbReference type="NCBI Taxonomy" id="74557"/>
    <lineage>
        <taxon>Eukaryota</taxon>
        <taxon>Sar</taxon>
        <taxon>Stramenopiles</taxon>
        <taxon>Oomycota</taxon>
        <taxon>Saprolegniomycetes</taxon>
        <taxon>Saprolegniales</taxon>
        <taxon>Achlyaceae</taxon>
        <taxon>Thraustotheca</taxon>
    </lineage>
</organism>
<dbReference type="Pfam" id="PF09382">
    <property type="entry name" value="RQC"/>
    <property type="match status" value="1"/>
</dbReference>
<feature type="region of interest" description="Disordered" evidence="13">
    <location>
        <begin position="1023"/>
        <end position="1048"/>
    </location>
</feature>
<keyword evidence="5" id="KW-0378">Hydrolase</keyword>
<dbReference type="InterPro" id="IPR011545">
    <property type="entry name" value="DEAD/DEAH_box_helicase_dom"/>
</dbReference>
<feature type="domain" description="Helicase C-terminal" evidence="16">
    <location>
        <begin position="686"/>
        <end position="849"/>
    </location>
</feature>
<dbReference type="InterPro" id="IPR036388">
    <property type="entry name" value="WH-like_DNA-bd_sf"/>
</dbReference>
<feature type="domain" description="HRDC" evidence="14">
    <location>
        <begin position="1079"/>
        <end position="1159"/>
    </location>
</feature>
<dbReference type="PROSITE" id="PS50967">
    <property type="entry name" value="HRDC"/>
    <property type="match status" value="1"/>
</dbReference>
<dbReference type="FunFam" id="3.40.50.300:FF:001975">
    <property type="entry name" value="ATP-dependent DNA helicase"/>
    <property type="match status" value="1"/>
</dbReference>
<dbReference type="InterPro" id="IPR018982">
    <property type="entry name" value="RQC_domain"/>
</dbReference>
<evidence type="ECO:0000256" key="4">
    <source>
        <dbReference type="ARBA" id="ARBA00022741"/>
    </source>
</evidence>
<keyword evidence="10" id="KW-0539">Nucleus</keyword>
<evidence type="ECO:0000256" key="3">
    <source>
        <dbReference type="ARBA" id="ARBA00005446"/>
    </source>
</evidence>
<dbReference type="GO" id="GO:0016787">
    <property type="term" value="F:hydrolase activity"/>
    <property type="evidence" value="ECO:0007669"/>
    <property type="project" value="UniProtKB-KW"/>
</dbReference>
<evidence type="ECO:0000256" key="10">
    <source>
        <dbReference type="ARBA" id="ARBA00023242"/>
    </source>
</evidence>
<dbReference type="FunFam" id="3.40.50.300:FF:000296">
    <property type="entry name" value="ATP-dependent DNA helicase RecQ"/>
    <property type="match status" value="1"/>
</dbReference>
<evidence type="ECO:0000259" key="14">
    <source>
        <dbReference type="PROSITE" id="PS50967"/>
    </source>
</evidence>
<dbReference type="Pfam" id="PF00271">
    <property type="entry name" value="Helicase_C"/>
    <property type="match status" value="1"/>
</dbReference>
<evidence type="ECO:0000256" key="7">
    <source>
        <dbReference type="ARBA" id="ARBA00022840"/>
    </source>
</evidence>
<dbReference type="GO" id="GO:0005694">
    <property type="term" value="C:chromosome"/>
    <property type="evidence" value="ECO:0007669"/>
    <property type="project" value="TreeGrafter"/>
</dbReference>
<evidence type="ECO:0000256" key="5">
    <source>
        <dbReference type="ARBA" id="ARBA00022801"/>
    </source>
</evidence>
<dbReference type="GO" id="GO:0005524">
    <property type="term" value="F:ATP binding"/>
    <property type="evidence" value="ECO:0007669"/>
    <property type="project" value="UniProtKB-KW"/>
</dbReference>
<comment type="cofactor">
    <cofactor evidence="1">
        <name>Zn(2+)</name>
        <dbReference type="ChEBI" id="CHEBI:29105"/>
    </cofactor>
</comment>
<evidence type="ECO:0000259" key="15">
    <source>
        <dbReference type="PROSITE" id="PS51192"/>
    </source>
</evidence>
<feature type="domain" description="Helicase ATP-binding" evidence="15">
    <location>
        <begin position="496"/>
        <end position="672"/>
    </location>
</feature>
<name>A0A1W0ABS8_9STRA</name>
<feature type="region of interest" description="Disordered" evidence="13">
    <location>
        <begin position="211"/>
        <end position="235"/>
    </location>
</feature>
<comment type="caution">
    <text evidence="17">The sequence shown here is derived from an EMBL/GenBank/DDBJ whole genome shotgun (WGS) entry which is preliminary data.</text>
</comment>
<comment type="subcellular location">
    <subcellularLocation>
        <location evidence="2">Nucleus</location>
    </subcellularLocation>
</comment>
<dbReference type="InterPro" id="IPR032284">
    <property type="entry name" value="RecQ_Zn-bd"/>
</dbReference>